<sequence>GPARAAVDQFLIGAERDDVRMPERAGGRIVDRPDAGSEPFEPVEDRLRCRRIGDRKGRVFVHGSLRKHASVAARPMTGGRPAADPARRPSAWAQTDRAARIPRPMSPAGPVQAPERRQARARAAVQAARQVQAVVPRAAPC</sequence>
<gene>
    <name evidence="2" type="ORF">chiPu_0029872</name>
</gene>
<evidence type="ECO:0000313" key="2">
    <source>
        <dbReference type="EMBL" id="GCC45623.1"/>
    </source>
</evidence>
<proteinExistence type="predicted"/>
<accession>A0A401TSM9</accession>
<feature type="non-terminal residue" evidence="2">
    <location>
        <position position="1"/>
    </location>
</feature>
<feature type="region of interest" description="Disordered" evidence="1">
    <location>
        <begin position="72"/>
        <end position="120"/>
    </location>
</feature>
<dbReference type="AlphaFoldDB" id="A0A401TSM9"/>
<evidence type="ECO:0000313" key="3">
    <source>
        <dbReference type="Proteomes" id="UP000287033"/>
    </source>
</evidence>
<feature type="region of interest" description="Disordered" evidence="1">
    <location>
        <begin position="22"/>
        <end position="41"/>
    </location>
</feature>
<name>A0A401TSM9_CHIPU</name>
<protein>
    <submittedName>
        <fullName evidence="2">Uncharacterized protein</fullName>
    </submittedName>
</protein>
<comment type="caution">
    <text evidence="2">The sequence shown here is derived from an EMBL/GenBank/DDBJ whole genome shotgun (WGS) entry which is preliminary data.</text>
</comment>
<dbReference type="Proteomes" id="UP000287033">
    <property type="component" value="Unassembled WGS sequence"/>
</dbReference>
<feature type="compositionally biased region" description="Low complexity" evidence="1">
    <location>
        <begin position="80"/>
        <end position="93"/>
    </location>
</feature>
<organism evidence="2 3">
    <name type="scientific">Chiloscyllium punctatum</name>
    <name type="common">Brownbanded bambooshark</name>
    <name type="synonym">Hemiscyllium punctatum</name>
    <dbReference type="NCBI Taxonomy" id="137246"/>
    <lineage>
        <taxon>Eukaryota</taxon>
        <taxon>Metazoa</taxon>
        <taxon>Chordata</taxon>
        <taxon>Craniata</taxon>
        <taxon>Vertebrata</taxon>
        <taxon>Chondrichthyes</taxon>
        <taxon>Elasmobranchii</taxon>
        <taxon>Galeomorphii</taxon>
        <taxon>Galeoidea</taxon>
        <taxon>Orectolobiformes</taxon>
        <taxon>Hemiscylliidae</taxon>
        <taxon>Chiloscyllium</taxon>
    </lineage>
</organism>
<feature type="compositionally biased region" description="Basic and acidic residues" evidence="1">
    <location>
        <begin position="22"/>
        <end position="35"/>
    </location>
</feature>
<dbReference type="EMBL" id="BEZZ01168306">
    <property type="protein sequence ID" value="GCC45623.1"/>
    <property type="molecule type" value="Genomic_DNA"/>
</dbReference>
<reference evidence="2 3" key="1">
    <citation type="journal article" date="2018" name="Nat. Ecol. Evol.">
        <title>Shark genomes provide insights into elasmobranch evolution and the origin of vertebrates.</title>
        <authorList>
            <person name="Hara Y"/>
            <person name="Yamaguchi K"/>
            <person name="Onimaru K"/>
            <person name="Kadota M"/>
            <person name="Koyanagi M"/>
            <person name="Keeley SD"/>
            <person name="Tatsumi K"/>
            <person name="Tanaka K"/>
            <person name="Motone F"/>
            <person name="Kageyama Y"/>
            <person name="Nozu R"/>
            <person name="Adachi N"/>
            <person name="Nishimura O"/>
            <person name="Nakagawa R"/>
            <person name="Tanegashima C"/>
            <person name="Kiyatake I"/>
            <person name="Matsumoto R"/>
            <person name="Murakumo K"/>
            <person name="Nishida K"/>
            <person name="Terakita A"/>
            <person name="Kuratani S"/>
            <person name="Sato K"/>
            <person name="Hyodo S Kuraku.S."/>
        </authorList>
    </citation>
    <scope>NUCLEOTIDE SEQUENCE [LARGE SCALE GENOMIC DNA]</scope>
</reference>
<keyword evidence="3" id="KW-1185">Reference proteome</keyword>
<evidence type="ECO:0000256" key="1">
    <source>
        <dbReference type="SAM" id="MobiDB-lite"/>
    </source>
</evidence>